<feature type="domain" description="HTH lysR-type" evidence="5">
    <location>
        <begin position="10"/>
        <end position="65"/>
    </location>
</feature>
<dbReference type="InterPro" id="IPR036388">
    <property type="entry name" value="WH-like_DNA-bd_sf"/>
</dbReference>
<dbReference type="Gene3D" id="3.40.190.290">
    <property type="match status" value="1"/>
</dbReference>
<dbReference type="AlphaFoldDB" id="A0A4Y8NBB0"/>
<dbReference type="Gene3D" id="1.10.10.10">
    <property type="entry name" value="Winged helix-like DNA-binding domain superfamily/Winged helix DNA-binding domain"/>
    <property type="match status" value="1"/>
</dbReference>
<evidence type="ECO:0000313" key="6">
    <source>
        <dbReference type="EMBL" id="TFE46638.1"/>
    </source>
</evidence>
<evidence type="ECO:0000256" key="1">
    <source>
        <dbReference type="ARBA" id="ARBA00009437"/>
    </source>
</evidence>
<dbReference type="InterPro" id="IPR036390">
    <property type="entry name" value="WH_DNA-bd_sf"/>
</dbReference>
<comment type="caution">
    <text evidence="6">The sequence shown here is derived from an EMBL/GenBank/DDBJ whole genome shotgun (WGS) entry which is preliminary data.</text>
</comment>
<dbReference type="PANTHER" id="PTHR30537:SF1">
    <property type="entry name" value="HTH-TYPE TRANSCRIPTIONAL REGULATOR PGRR"/>
    <property type="match status" value="1"/>
</dbReference>
<dbReference type="EMBL" id="SNVI01000001">
    <property type="protein sequence ID" value="TFE46638.1"/>
    <property type="molecule type" value="Genomic_DNA"/>
</dbReference>
<evidence type="ECO:0000313" key="7">
    <source>
        <dbReference type="Proteomes" id="UP000297385"/>
    </source>
</evidence>
<dbReference type="Proteomes" id="UP000297385">
    <property type="component" value="Unassembled WGS sequence"/>
</dbReference>
<dbReference type="InterPro" id="IPR005119">
    <property type="entry name" value="LysR_subst-bd"/>
</dbReference>
<dbReference type="Pfam" id="PF03466">
    <property type="entry name" value="LysR_substrate"/>
    <property type="match status" value="1"/>
</dbReference>
<proteinExistence type="inferred from homology"/>
<protein>
    <submittedName>
        <fullName evidence="6">LysR family transcriptional regulator</fullName>
    </submittedName>
</protein>
<name>A0A4Y8NBB0_9BURK</name>
<dbReference type="GO" id="GO:0006351">
    <property type="term" value="P:DNA-templated transcription"/>
    <property type="evidence" value="ECO:0007669"/>
    <property type="project" value="TreeGrafter"/>
</dbReference>
<dbReference type="GO" id="GO:0043565">
    <property type="term" value="F:sequence-specific DNA binding"/>
    <property type="evidence" value="ECO:0007669"/>
    <property type="project" value="TreeGrafter"/>
</dbReference>
<dbReference type="InterPro" id="IPR058163">
    <property type="entry name" value="LysR-type_TF_proteobact-type"/>
</dbReference>
<keyword evidence="2" id="KW-0805">Transcription regulation</keyword>
<evidence type="ECO:0000256" key="4">
    <source>
        <dbReference type="ARBA" id="ARBA00023163"/>
    </source>
</evidence>
<reference evidence="6 7" key="1">
    <citation type="submission" date="2019-03" db="EMBL/GenBank/DDBJ databases">
        <title>Complete Genome Sequence of Paraburkholderia dipogonis ICMP 19430T, a Nitrogen-fixing Symbiont of the South African Invasive Legume Dipogon lignosus in New Zealand.</title>
        <authorList>
            <person name="De Meyer S.E."/>
        </authorList>
    </citation>
    <scope>NUCLEOTIDE SEQUENCE [LARGE SCALE GENOMIC DNA]</scope>
    <source>
        <strain evidence="6 7">ICMP 19430</strain>
    </source>
</reference>
<gene>
    <name evidence="6" type="ORF">E2553_17295</name>
</gene>
<dbReference type="Pfam" id="PF00126">
    <property type="entry name" value="HTH_1"/>
    <property type="match status" value="1"/>
</dbReference>
<dbReference type="SUPFAM" id="SSF53850">
    <property type="entry name" value="Periplasmic binding protein-like II"/>
    <property type="match status" value="1"/>
</dbReference>
<dbReference type="SUPFAM" id="SSF46785">
    <property type="entry name" value="Winged helix' DNA-binding domain"/>
    <property type="match status" value="1"/>
</dbReference>
<dbReference type="GO" id="GO:0003700">
    <property type="term" value="F:DNA-binding transcription factor activity"/>
    <property type="evidence" value="ECO:0007669"/>
    <property type="project" value="InterPro"/>
</dbReference>
<accession>A0A4Y8NBB0</accession>
<evidence type="ECO:0000256" key="3">
    <source>
        <dbReference type="ARBA" id="ARBA00023125"/>
    </source>
</evidence>
<keyword evidence="3" id="KW-0238">DNA-binding</keyword>
<dbReference type="FunFam" id="1.10.10.10:FF:000001">
    <property type="entry name" value="LysR family transcriptional regulator"/>
    <property type="match status" value="1"/>
</dbReference>
<organism evidence="6 7">
    <name type="scientific">Paraburkholderia dipogonis</name>
    <dbReference type="NCBI Taxonomy" id="1211383"/>
    <lineage>
        <taxon>Bacteria</taxon>
        <taxon>Pseudomonadati</taxon>
        <taxon>Pseudomonadota</taxon>
        <taxon>Betaproteobacteria</taxon>
        <taxon>Burkholderiales</taxon>
        <taxon>Burkholderiaceae</taxon>
        <taxon>Paraburkholderia</taxon>
    </lineage>
</organism>
<comment type="similarity">
    <text evidence="1">Belongs to the LysR transcriptional regulatory family.</text>
</comment>
<keyword evidence="4" id="KW-0804">Transcription</keyword>
<dbReference type="InterPro" id="IPR000847">
    <property type="entry name" value="LysR_HTH_N"/>
</dbReference>
<dbReference type="PROSITE" id="PS50931">
    <property type="entry name" value="HTH_LYSR"/>
    <property type="match status" value="1"/>
</dbReference>
<dbReference type="PANTHER" id="PTHR30537">
    <property type="entry name" value="HTH-TYPE TRANSCRIPTIONAL REGULATOR"/>
    <property type="match status" value="1"/>
</dbReference>
<dbReference type="CDD" id="cd08474">
    <property type="entry name" value="PBP2_CrgA_like_5"/>
    <property type="match status" value="1"/>
</dbReference>
<evidence type="ECO:0000256" key="2">
    <source>
        <dbReference type="ARBA" id="ARBA00023015"/>
    </source>
</evidence>
<sequence>MGAAMDPAQLPALMAFVSVARHGSFTHAAAETGVTASALSQSIRSLETQLNVRLFNRTTRRVALTEAGAQFLARVRPALGELEAAFEALDETRDQPAGNLRINLPRVASELLVQPHLAEFTRRYPQIRLDLTLDDGLADVVGEGFDAGIRLGERVAQDMVAVPLGGEIRIAVAGSPAYFERYALPATPADLAAHDCLRYRFASSGGIYRWEFAPPDDPARVFEVETRGALVTNDLRTMVQAAEQGVGLLHVIEDFIREQLADGRLVRVLDAWCPSFPGFYLYTASRAQMPLKLRALIDFLKEKRGAR</sequence>
<evidence type="ECO:0000259" key="5">
    <source>
        <dbReference type="PROSITE" id="PS50931"/>
    </source>
</evidence>